<feature type="compositionally biased region" description="Basic and acidic residues" evidence="1">
    <location>
        <begin position="64"/>
        <end position="83"/>
    </location>
</feature>
<feature type="non-terminal residue" evidence="2">
    <location>
        <position position="133"/>
    </location>
</feature>
<evidence type="ECO:0000313" key="3">
    <source>
        <dbReference type="Proteomes" id="UP000837857"/>
    </source>
</evidence>
<sequence length="133" mass="15119">MPCRLYQALNFGTPVKFISGLSLAHNSVDVTQSDEYFRNVHVLFSIPFPSASSLRYWNTIKPTSNKERGSGIERARGRGERASVVRPRGINSRMRRSARAASRQIGRRQWPIDARHNDRHHDVFATNANITEA</sequence>
<keyword evidence="3" id="KW-1185">Reference proteome</keyword>
<feature type="region of interest" description="Disordered" evidence="1">
    <location>
        <begin position="63"/>
        <end position="83"/>
    </location>
</feature>
<accession>A0ABN8J0P3</accession>
<evidence type="ECO:0000313" key="2">
    <source>
        <dbReference type="EMBL" id="CAH2068935.1"/>
    </source>
</evidence>
<organism evidence="2 3">
    <name type="scientific">Iphiclides podalirius</name>
    <name type="common">scarce swallowtail</name>
    <dbReference type="NCBI Taxonomy" id="110791"/>
    <lineage>
        <taxon>Eukaryota</taxon>
        <taxon>Metazoa</taxon>
        <taxon>Ecdysozoa</taxon>
        <taxon>Arthropoda</taxon>
        <taxon>Hexapoda</taxon>
        <taxon>Insecta</taxon>
        <taxon>Pterygota</taxon>
        <taxon>Neoptera</taxon>
        <taxon>Endopterygota</taxon>
        <taxon>Lepidoptera</taxon>
        <taxon>Glossata</taxon>
        <taxon>Ditrysia</taxon>
        <taxon>Papilionoidea</taxon>
        <taxon>Papilionidae</taxon>
        <taxon>Papilioninae</taxon>
        <taxon>Iphiclides</taxon>
    </lineage>
</organism>
<protein>
    <submittedName>
        <fullName evidence="2">Uncharacterized protein</fullName>
    </submittedName>
</protein>
<reference evidence="2" key="1">
    <citation type="submission" date="2022-03" db="EMBL/GenBank/DDBJ databases">
        <authorList>
            <person name="Martin H S."/>
        </authorList>
    </citation>
    <scope>NUCLEOTIDE SEQUENCE</scope>
</reference>
<proteinExistence type="predicted"/>
<evidence type="ECO:0000256" key="1">
    <source>
        <dbReference type="SAM" id="MobiDB-lite"/>
    </source>
</evidence>
<gene>
    <name evidence="2" type="ORF">IPOD504_LOCUS14620</name>
</gene>
<dbReference type="Proteomes" id="UP000837857">
    <property type="component" value="Chromosome 5"/>
</dbReference>
<name>A0ABN8J0P3_9NEOP</name>
<dbReference type="EMBL" id="OW152817">
    <property type="protein sequence ID" value="CAH2068935.1"/>
    <property type="molecule type" value="Genomic_DNA"/>
</dbReference>